<sequence>DSSEWNKVSKYFGYHDDTVEPENTIVETYKYRGWAVYKNSVKEVEKILDISKENCVEYRDNEKKKQEEIWKKEKAKEKAERENRFDYIGRQFENAETPDPDIKQPGFVVTELRDYKLIEVEGIEIRDPRDPANVITDSGELWIIQKKWIWKIKYTRCDGYGNNVLSGGHTRGIGVRVPYTEKLAGMIIGLTSREFTTKKELGEIEEIYGPGFEKIWSK</sequence>
<reference evidence="1" key="1">
    <citation type="journal article" date="2014" name="Front. Microbiol.">
        <title>High frequency of phylogenetically diverse reductive dehalogenase-homologous genes in deep subseafloor sedimentary metagenomes.</title>
        <authorList>
            <person name="Kawai M."/>
            <person name="Futagami T."/>
            <person name="Toyoda A."/>
            <person name="Takaki Y."/>
            <person name="Nishi S."/>
            <person name="Hori S."/>
            <person name="Arai W."/>
            <person name="Tsubouchi T."/>
            <person name="Morono Y."/>
            <person name="Uchiyama I."/>
            <person name="Ito T."/>
            <person name="Fujiyama A."/>
            <person name="Inagaki F."/>
            <person name="Takami H."/>
        </authorList>
    </citation>
    <scope>NUCLEOTIDE SEQUENCE</scope>
    <source>
        <strain evidence="1">Expedition CK06-06</strain>
    </source>
</reference>
<dbReference type="AlphaFoldDB" id="X1G4A8"/>
<name>X1G4A8_9ZZZZ</name>
<organism evidence="1">
    <name type="scientific">marine sediment metagenome</name>
    <dbReference type="NCBI Taxonomy" id="412755"/>
    <lineage>
        <taxon>unclassified sequences</taxon>
        <taxon>metagenomes</taxon>
        <taxon>ecological metagenomes</taxon>
    </lineage>
</organism>
<accession>X1G4A8</accession>
<feature type="non-terminal residue" evidence="1">
    <location>
        <position position="1"/>
    </location>
</feature>
<evidence type="ECO:0000313" key="1">
    <source>
        <dbReference type="EMBL" id="GAH39645.1"/>
    </source>
</evidence>
<protein>
    <submittedName>
        <fullName evidence="1">Uncharacterized protein</fullName>
    </submittedName>
</protein>
<gene>
    <name evidence="1" type="ORF">S03H2_16292</name>
</gene>
<proteinExistence type="predicted"/>
<dbReference type="EMBL" id="BARU01008316">
    <property type="protein sequence ID" value="GAH39645.1"/>
    <property type="molecule type" value="Genomic_DNA"/>
</dbReference>
<comment type="caution">
    <text evidence="1">The sequence shown here is derived from an EMBL/GenBank/DDBJ whole genome shotgun (WGS) entry which is preliminary data.</text>
</comment>